<comment type="subcellular location">
    <subcellularLocation>
        <location evidence="1">Endoplasmic reticulum membrane</location>
        <topology evidence="1">Multi-pass membrane protein</topology>
    </subcellularLocation>
</comment>
<evidence type="ECO:0000256" key="4">
    <source>
        <dbReference type="ARBA" id="ARBA00011967"/>
    </source>
</evidence>
<evidence type="ECO:0000256" key="10">
    <source>
        <dbReference type="ARBA" id="ARBA00022989"/>
    </source>
</evidence>
<comment type="pathway">
    <text evidence="2">Protein modification; protein glycosylation.</text>
</comment>
<dbReference type="EC" id="2.4.1.256" evidence="4"/>
<evidence type="ECO:0000256" key="7">
    <source>
        <dbReference type="ARBA" id="ARBA00022679"/>
    </source>
</evidence>
<evidence type="ECO:0000256" key="3">
    <source>
        <dbReference type="ARBA" id="ARBA00010600"/>
    </source>
</evidence>
<dbReference type="Proteomes" id="UP000652761">
    <property type="component" value="Unassembled WGS sequence"/>
</dbReference>
<comment type="function">
    <text evidence="12">Dol-P-Glc:Glc(2)Man(9)GlcNAc(2)-PP-Dol alpha-1,2-glucosyltransferase that operates in the biosynthetic pathway of dolichol-linked oligosaccharides, the glycan precursors employed in protein asparagine (N)-glycosylation. The assembly of dolichol-linked oligosaccharides begins on the cytosolic side of the endoplasmic reticulum membrane and finishes in its lumen. The sequential addition of sugars to dolichol pyrophosphate produces dolichol-linked oligosaccharides containing fourteen sugars, including two GlcNAcs, nine mannoses and three glucoses. Once assembled, the oligosaccharide is transferred from the lipid to nascent proteins by oligosaccharyltransferases. In the lumen of the endoplasmic reticulum, adds the third and last glucose residue from dolichyl phosphate glucose (Dol-P-Glc) onto the lipid-linked oligosaccharide intermediate Glc(2)Man(9)GlcNAc(2)-PP-Dol to produce Glc(3)Man(9)GlcNAc(2)-PP-Dol.</text>
</comment>
<dbReference type="GO" id="GO:0006488">
    <property type="term" value="P:dolichol-linked oligosaccharide biosynthetic process"/>
    <property type="evidence" value="ECO:0007669"/>
    <property type="project" value="InterPro"/>
</dbReference>
<comment type="caution">
    <text evidence="16">The sequence shown here is derived from an EMBL/GenBank/DDBJ whole genome shotgun (WGS) entry which is preliminary data.</text>
</comment>
<keyword evidence="10 15" id="KW-1133">Transmembrane helix</keyword>
<evidence type="ECO:0000256" key="6">
    <source>
        <dbReference type="ARBA" id="ARBA00022676"/>
    </source>
</evidence>
<reference evidence="16" key="1">
    <citation type="submission" date="2017-07" db="EMBL/GenBank/DDBJ databases">
        <title>Taro Niue Genome Assembly and Annotation.</title>
        <authorList>
            <person name="Atibalentja N."/>
            <person name="Keating K."/>
            <person name="Fields C.J."/>
        </authorList>
    </citation>
    <scope>NUCLEOTIDE SEQUENCE</scope>
    <source>
        <strain evidence="16">Niue_2</strain>
        <tissue evidence="16">Leaf</tissue>
    </source>
</reference>
<evidence type="ECO:0000256" key="12">
    <source>
        <dbReference type="ARBA" id="ARBA00044727"/>
    </source>
</evidence>
<name>A0A843UJ76_COLES</name>
<sequence>MGKGTVAAVVSLWVVSVSLLVNRIVPEPYMDEVFHIPQAQRYCRGDFRSWDPMITTPPGLYYLSLAFIGALFPGISFMKASLTFPDLCSASVLRSTNGALAIVCSIIIYDILIHLRPAISERRATMYAICIALYPVHWFFTFLYYTDVASVTTVLAMYLASLKGCHWISSLFGATAVLIRQTNVIWMLFIASNAAIVHAETIYEKYYVQSDYTKASSIEKDVKLSEIKSQTTSRLRRRTQNSKSCDNTFIHERPTSGCSFRDTPGLFGELCVIFLKMWFLKWKLLISFIPFVLVLAAFVTFVFWNGSIVLGAKEDHAVSLHFAQIMYLGLASAAATAPMHFSSSQFAYLLDVCQKKKLPSFLQWFFALIIGSLAVHNFSIAHPYLLADNRHYTFYFWRKIIQAHWSVKYLLVPVYIYSWFSIISILVKSKGKIWALLFFLACSAVLIPAPLIEFRYYTIPIVFFIMNSQIDDNISWMLIAVLSVAVNLFTMLMFLLRPFKWAHEPGSPWKLMFHVRPKEQPREVGGRKSSPVRQTTSGSMFHRWIQPKEELCHHAGGERAAAAAHARDHLAFGRGSCQAKGPLSICSGKRPGALRRAFADACRRPVPMQKGDGIQETDGAEEGRNPQPSAGGKFRLFRYSFLVEEESLVQFDAEGGNGSDDDDGRCRRKVLVVLNPERGCSTYEMVVRQERRRTPSMDGENIHVSNTNIFIDK</sequence>
<evidence type="ECO:0000256" key="5">
    <source>
        <dbReference type="ARBA" id="ARBA00018512"/>
    </source>
</evidence>
<accession>A0A843UJ76</accession>
<evidence type="ECO:0000256" key="8">
    <source>
        <dbReference type="ARBA" id="ARBA00022692"/>
    </source>
</evidence>
<evidence type="ECO:0000313" key="16">
    <source>
        <dbReference type="EMBL" id="MQL80019.1"/>
    </source>
</evidence>
<feature type="transmembrane region" description="Helical" evidence="15">
    <location>
        <begin position="59"/>
        <end position="78"/>
    </location>
</feature>
<evidence type="ECO:0000313" key="17">
    <source>
        <dbReference type="Proteomes" id="UP000652761"/>
    </source>
</evidence>
<protein>
    <recommendedName>
        <fullName evidence="5">Dol-P-Glc:Glc(2)Man(9)GlcNAc(2)-PP-Dol alpha-1,2-glucosyltransferase</fullName>
        <ecNumber evidence="4">2.4.1.256</ecNumber>
    </recommendedName>
</protein>
<comment type="catalytic activity">
    <reaction evidence="13">
        <text>an alpha-D-Glc-(1-&gt;3)-alpha-D-Glc-(1-&gt;3)-alpha-D-Man-(1-&gt;2)-alpha-D-Man-(1-&gt;2)-alpha-D-Man-(1-&gt;3)-[alpha-D-Man-(1-&gt;2)-alpha-D-Man-(1-&gt;3)-[alpha-D-Man-(1-&gt;2)-alpha-D-Man-(1-&gt;6)]-alpha-D-Man-(1-&gt;6)]-beta-D-Man-(1-&gt;4)-beta-D-GlcNAc-(1-&gt;4)-alpha-D-GlcNAc-diphospho-di-trans,poly-cis-dolichol + a di-trans,poly-cis-dolichyl beta-D-glucosyl phosphate = a alpha-D-Glc-(1-&gt;2)-alpha-D-Glc-(1-&gt;3)-alpha-D-Glc-(1-&gt;3)-alpha-D-Man-(1-&gt;2)-alpha-D-Man-(1-&gt;2)-alpha-D-Man-(1-&gt;3)-[alpha-D-Man-(1-&gt;2)-alpha-D-Man-(1-&gt;3)-[alpha-D-Man-(1-&gt;2)-alpha-D-Man-(1-&gt;6)]-alpha-D-Man-(1-&gt;6)]-beta-D-Man-(1-&gt;4)-beta-D-GlcNAc-(1-&gt;4)-alpha-D-GlcNAc-diphospho-di-trans,poly-cis-dolichol + a di-trans,poly-cis-dolichyl phosphate + H(+)</text>
        <dbReference type="Rhea" id="RHEA:29543"/>
        <dbReference type="Rhea" id="RHEA-COMP:19498"/>
        <dbReference type="Rhea" id="RHEA-COMP:19502"/>
        <dbReference type="Rhea" id="RHEA-COMP:19512"/>
        <dbReference type="Rhea" id="RHEA-COMP:19522"/>
        <dbReference type="ChEBI" id="CHEBI:15378"/>
        <dbReference type="ChEBI" id="CHEBI:57525"/>
        <dbReference type="ChEBI" id="CHEBI:57683"/>
        <dbReference type="ChEBI" id="CHEBI:132522"/>
        <dbReference type="ChEBI" id="CHEBI:132523"/>
        <dbReference type="EC" id="2.4.1.256"/>
    </reaction>
    <physiologicalReaction direction="left-to-right" evidence="13">
        <dbReference type="Rhea" id="RHEA:29544"/>
    </physiologicalReaction>
</comment>
<dbReference type="InterPro" id="IPR016900">
    <property type="entry name" value="Alg10"/>
</dbReference>
<keyword evidence="6" id="KW-0328">Glycosyltransferase</keyword>
<keyword evidence="7" id="KW-0808">Transferase</keyword>
<evidence type="ECO:0000256" key="13">
    <source>
        <dbReference type="ARBA" id="ARBA00048064"/>
    </source>
</evidence>
<evidence type="ECO:0000256" key="2">
    <source>
        <dbReference type="ARBA" id="ARBA00004922"/>
    </source>
</evidence>
<feature type="transmembrane region" description="Helical" evidence="15">
    <location>
        <begin position="284"/>
        <end position="304"/>
    </location>
</feature>
<dbReference type="EMBL" id="NMUH01000487">
    <property type="protein sequence ID" value="MQL80019.1"/>
    <property type="molecule type" value="Genomic_DNA"/>
</dbReference>
<dbReference type="GO" id="GO:0005789">
    <property type="term" value="C:endoplasmic reticulum membrane"/>
    <property type="evidence" value="ECO:0007669"/>
    <property type="project" value="UniProtKB-SubCell"/>
</dbReference>
<feature type="transmembrane region" description="Helical" evidence="15">
    <location>
        <begin position="434"/>
        <end position="454"/>
    </location>
</feature>
<dbReference type="GO" id="GO:0106073">
    <property type="term" value="F:dolichyl pyrophosphate Glc2Man9GlcNAc2 alpha-1,2-glucosyltransferase activity"/>
    <property type="evidence" value="ECO:0007669"/>
    <property type="project" value="UniProtKB-EC"/>
</dbReference>
<evidence type="ECO:0000256" key="14">
    <source>
        <dbReference type="SAM" id="MobiDB-lite"/>
    </source>
</evidence>
<evidence type="ECO:0000256" key="1">
    <source>
        <dbReference type="ARBA" id="ARBA00004477"/>
    </source>
</evidence>
<comment type="similarity">
    <text evidence="3">Belongs to the ALG10 glucosyltransferase family.</text>
</comment>
<feature type="transmembrane region" description="Helical" evidence="15">
    <location>
        <begin position="324"/>
        <end position="349"/>
    </location>
</feature>
<proteinExistence type="inferred from homology"/>
<feature type="transmembrane region" description="Helical" evidence="15">
    <location>
        <begin position="361"/>
        <end position="385"/>
    </location>
</feature>
<gene>
    <name evidence="16" type="ORF">Taro_012487</name>
</gene>
<evidence type="ECO:0000256" key="15">
    <source>
        <dbReference type="SAM" id="Phobius"/>
    </source>
</evidence>
<dbReference type="Pfam" id="PF04922">
    <property type="entry name" value="DIE2_ALG10"/>
    <property type="match status" value="1"/>
</dbReference>
<feature type="transmembrane region" description="Helical" evidence="15">
    <location>
        <begin position="405"/>
        <end position="427"/>
    </location>
</feature>
<organism evidence="16 17">
    <name type="scientific">Colocasia esculenta</name>
    <name type="common">Wild taro</name>
    <name type="synonym">Arum esculentum</name>
    <dbReference type="NCBI Taxonomy" id="4460"/>
    <lineage>
        <taxon>Eukaryota</taxon>
        <taxon>Viridiplantae</taxon>
        <taxon>Streptophyta</taxon>
        <taxon>Embryophyta</taxon>
        <taxon>Tracheophyta</taxon>
        <taxon>Spermatophyta</taxon>
        <taxon>Magnoliopsida</taxon>
        <taxon>Liliopsida</taxon>
        <taxon>Araceae</taxon>
        <taxon>Aroideae</taxon>
        <taxon>Colocasieae</taxon>
        <taxon>Colocasia</taxon>
    </lineage>
</organism>
<dbReference type="OrthoDB" id="4769at2759"/>
<keyword evidence="8 15" id="KW-0812">Transmembrane</keyword>
<keyword evidence="9" id="KW-0256">Endoplasmic reticulum</keyword>
<dbReference type="PANTHER" id="PTHR12989">
    <property type="entry name" value="ALPHA-1,2-GLUCOSYLTRANSFERASE ALG10"/>
    <property type="match status" value="1"/>
</dbReference>
<evidence type="ECO:0000256" key="11">
    <source>
        <dbReference type="ARBA" id="ARBA00023136"/>
    </source>
</evidence>
<keyword evidence="11 15" id="KW-0472">Membrane</keyword>
<feature type="transmembrane region" description="Helical" evidence="15">
    <location>
        <begin position="6"/>
        <end position="25"/>
    </location>
</feature>
<keyword evidence="17" id="KW-1185">Reference proteome</keyword>
<dbReference type="AlphaFoldDB" id="A0A843UJ76"/>
<feature type="region of interest" description="Disordered" evidence="14">
    <location>
        <begin position="606"/>
        <end position="631"/>
    </location>
</feature>
<feature type="transmembrane region" description="Helical" evidence="15">
    <location>
        <begin position="98"/>
        <end position="115"/>
    </location>
</feature>
<dbReference type="PANTHER" id="PTHR12989:SF10">
    <property type="entry name" value="DOL-P-GLC:GLC(2)MAN(9)GLCNAC(2)-PP-DOL ALPHA-1,2-GLUCOSYLTRANSFERASE-RELATED"/>
    <property type="match status" value="1"/>
</dbReference>
<evidence type="ECO:0000256" key="9">
    <source>
        <dbReference type="ARBA" id="ARBA00022824"/>
    </source>
</evidence>
<feature type="transmembrane region" description="Helical" evidence="15">
    <location>
        <begin position="474"/>
        <end position="496"/>
    </location>
</feature>